<dbReference type="GO" id="GO:0003677">
    <property type="term" value="F:DNA binding"/>
    <property type="evidence" value="ECO:0007669"/>
    <property type="project" value="UniProtKB-KW"/>
</dbReference>
<comment type="similarity">
    <text evidence="1">Belongs to the type-I restriction system S methylase family.</text>
</comment>
<protein>
    <submittedName>
        <fullName evidence="5">Type I restriction modification DNA specificity domain protein</fullName>
    </submittedName>
</protein>
<keyword evidence="3" id="KW-0238">DNA-binding</keyword>
<accession>A0A0F3QJJ3</accession>
<dbReference type="AlphaFoldDB" id="A0A0F3QJJ3"/>
<comment type="caution">
    <text evidence="5">The sequence shown here is derived from an EMBL/GenBank/DDBJ whole genome shotgun (WGS) entry which is preliminary data.</text>
</comment>
<reference evidence="5 6" key="1">
    <citation type="submission" date="2015-02" db="EMBL/GenBank/DDBJ databases">
        <title>Genome Sequencing of Rickettsiales.</title>
        <authorList>
            <person name="Daugherty S.C."/>
            <person name="Su Q."/>
            <person name="Abolude K."/>
            <person name="Beier-Sexton M."/>
            <person name="Carlyon J.A."/>
            <person name="Carter R."/>
            <person name="Day N.P."/>
            <person name="Dumler S.J."/>
            <person name="Dyachenko V."/>
            <person name="Godinez A."/>
            <person name="Kurtti T.J."/>
            <person name="Lichay M."/>
            <person name="Mullins K.E."/>
            <person name="Ott S."/>
            <person name="Pappas-Brown V."/>
            <person name="Paris D.H."/>
            <person name="Patel P."/>
            <person name="Richards A.L."/>
            <person name="Sadzewicz L."/>
            <person name="Sears K."/>
            <person name="Seidman D."/>
            <person name="Sengamalay N."/>
            <person name="Stenos J."/>
            <person name="Tallon L.J."/>
            <person name="Vincent G."/>
            <person name="Fraser C.M."/>
            <person name="Munderloh U."/>
            <person name="Dunning-Hotopp J.C."/>
        </authorList>
    </citation>
    <scope>NUCLEOTIDE SEQUENCE [LARGE SCALE GENOMIC DNA]</scope>
    <source>
        <strain evidence="5 6">RML Mogi</strain>
    </source>
</reference>
<dbReference type="Gene3D" id="3.90.220.20">
    <property type="entry name" value="DNA methylase specificity domains"/>
    <property type="match status" value="1"/>
</dbReference>
<dbReference type="PATRIC" id="fig|1359194.3.peg.180"/>
<evidence type="ECO:0000259" key="4">
    <source>
        <dbReference type="Pfam" id="PF01420"/>
    </source>
</evidence>
<dbReference type="Proteomes" id="UP000033689">
    <property type="component" value="Unassembled WGS sequence"/>
</dbReference>
<name>A0A0F3QJJ3_RICBE</name>
<evidence type="ECO:0000256" key="3">
    <source>
        <dbReference type="ARBA" id="ARBA00023125"/>
    </source>
</evidence>
<organism evidence="5 6">
    <name type="scientific">Rickettsia bellii str. RML Mogi</name>
    <dbReference type="NCBI Taxonomy" id="1359194"/>
    <lineage>
        <taxon>Bacteria</taxon>
        <taxon>Pseudomonadati</taxon>
        <taxon>Pseudomonadota</taxon>
        <taxon>Alphaproteobacteria</taxon>
        <taxon>Rickettsiales</taxon>
        <taxon>Rickettsiaceae</taxon>
        <taxon>Rickettsieae</taxon>
        <taxon>Rickettsia</taxon>
        <taxon>belli group</taxon>
    </lineage>
</organism>
<dbReference type="EMBL" id="LAOJ01000001">
    <property type="protein sequence ID" value="KJV91574.1"/>
    <property type="molecule type" value="Genomic_DNA"/>
</dbReference>
<dbReference type="Pfam" id="PF01420">
    <property type="entry name" value="Methylase_S"/>
    <property type="match status" value="1"/>
</dbReference>
<dbReference type="InterPro" id="IPR044946">
    <property type="entry name" value="Restrct_endonuc_typeI_TRD_sf"/>
</dbReference>
<proteinExistence type="inferred from homology"/>
<evidence type="ECO:0000313" key="6">
    <source>
        <dbReference type="Proteomes" id="UP000033689"/>
    </source>
</evidence>
<keyword evidence="2" id="KW-0680">Restriction system</keyword>
<dbReference type="REBASE" id="619120">
    <property type="entry name" value="S.RbeMogiORF179P"/>
</dbReference>
<feature type="domain" description="Type I restriction modification DNA specificity" evidence="4">
    <location>
        <begin position="7"/>
        <end position="107"/>
    </location>
</feature>
<gene>
    <name evidence="5" type="ORF">RBEMOGI_0180</name>
</gene>
<dbReference type="InterPro" id="IPR000055">
    <property type="entry name" value="Restrct_endonuc_typeI_TRD"/>
</dbReference>
<evidence type="ECO:0000256" key="1">
    <source>
        <dbReference type="ARBA" id="ARBA00010923"/>
    </source>
</evidence>
<dbReference type="GO" id="GO:0009307">
    <property type="term" value="P:DNA restriction-modification system"/>
    <property type="evidence" value="ECO:0007669"/>
    <property type="project" value="UniProtKB-KW"/>
</dbReference>
<sequence length="124" mass="14712">MYFENCLAWNREGSVGYVFYHKNKFTTNDHHRPMIIKEEYIQILDIEYMRYAIEKVLLSQGFKWSKTASKEKVANLSVSIPITSTGKFDIEKQKEIIATHKKIEEIKNSTFDELRKIQEYSLII</sequence>
<dbReference type="SUPFAM" id="SSF116734">
    <property type="entry name" value="DNA methylase specificity domain"/>
    <property type="match status" value="1"/>
</dbReference>
<evidence type="ECO:0000313" key="5">
    <source>
        <dbReference type="EMBL" id="KJV91574.1"/>
    </source>
</evidence>
<evidence type="ECO:0000256" key="2">
    <source>
        <dbReference type="ARBA" id="ARBA00022747"/>
    </source>
</evidence>